<protein>
    <submittedName>
        <fullName evidence="2">NADH:flavin oxidoreductase</fullName>
    </submittedName>
</protein>
<sequence length="370" mass="40007">MSNSAALLRPFVSDKLSLRNRIVMAPMTRTASPGNVPHAGNIEYYRRRAAGGVGLIVTEGTCVGHKAANGYPNVPYFYGDQALAGWAKVVEAVHAEGGKIAPQLWHVGAIRRAGTEGPQPELPGYSPSGMAVPGKVTGHAMTVEDIQETVAAFVQAALDAQRLGFDAVEIHAAHGYLIDQFFWPGTNHRDDNYGGSMANRQRIAVEIVEGIRAACGEQLPIILRFSQWKQQDYSARLCETAEQLDAFLQPLVAAGVDIFHCSTRRFWQPEFDGSDLNLAGWTRKLTGKPAITVGSVSLNSDFLPEDGTANFKSGHAASIDNLVERMQADEFDLVAVGRALIANPDWVNHLTAGTLDQLAPYSAELLQSLD</sequence>
<accession>A0A4Y8UN65</accession>
<dbReference type="InterPro" id="IPR045247">
    <property type="entry name" value="Oye-like"/>
</dbReference>
<keyword evidence="3" id="KW-1185">Reference proteome</keyword>
<proteinExistence type="predicted"/>
<feature type="domain" description="NADH:flavin oxidoreductase/NADH oxidase N-terminal" evidence="1">
    <location>
        <begin position="7"/>
        <end position="353"/>
    </location>
</feature>
<evidence type="ECO:0000313" key="3">
    <source>
        <dbReference type="Proteomes" id="UP000298133"/>
    </source>
</evidence>
<evidence type="ECO:0000313" key="2">
    <source>
        <dbReference type="EMBL" id="TFH69124.1"/>
    </source>
</evidence>
<dbReference type="SUPFAM" id="SSF51395">
    <property type="entry name" value="FMN-linked oxidoreductases"/>
    <property type="match status" value="1"/>
</dbReference>
<dbReference type="Pfam" id="PF00724">
    <property type="entry name" value="Oxidored_FMN"/>
    <property type="match status" value="1"/>
</dbReference>
<dbReference type="GO" id="GO:0010181">
    <property type="term" value="F:FMN binding"/>
    <property type="evidence" value="ECO:0007669"/>
    <property type="project" value="InterPro"/>
</dbReference>
<name>A0A4Y8UN65_9GAMM</name>
<dbReference type="GO" id="GO:0005829">
    <property type="term" value="C:cytosol"/>
    <property type="evidence" value="ECO:0007669"/>
    <property type="project" value="TreeGrafter"/>
</dbReference>
<comment type="caution">
    <text evidence="2">The sequence shown here is derived from an EMBL/GenBank/DDBJ whole genome shotgun (WGS) entry which is preliminary data.</text>
</comment>
<reference evidence="2 3" key="1">
    <citation type="submission" date="2019-03" db="EMBL/GenBank/DDBJ databases">
        <title>Draft genome of Gammaproteobacteria bacterium LSUCC0057, a member of the SAR92 clade.</title>
        <authorList>
            <person name="Lanclos V.C."/>
            <person name="Doiron C."/>
            <person name="Henson M.W."/>
            <person name="Thrash J.C."/>
        </authorList>
    </citation>
    <scope>NUCLEOTIDE SEQUENCE [LARGE SCALE GENOMIC DNA]</scope>
    <source>
        <strain evidence="2 3">LSUCC0057</strain>
    </source>
</reference>
<dbReference type="Gene3D" id="3.20.20.70">
    <property type="entry name" value="Aldolase class I"/>
    <property type="match status" value="1"/>
</dbReference>
<organism evidence="2 3">
    <name type="scientific">Gammaproteobacteria bacterium LSUCC0057</name>
    <dbReference type="NCBI Taxonomy" id="2559237"/>
    <lineage>
        <taxon>Bacteria</taxon>
        <taxon>Pseudomonadati</taxon>
        <taxon>Pseudomonadota</taxon>
        <taxon>Gammaproteobacteria</taxon>
        <taxon>Cellvibrionales</taxon>
        <taxon>Porticoccaceae</taxon>
        <taxon>SAR92 clade</taxon>
    </lineage>
</organism>
<dbReference type="Proteomes" id="UP000298133">
    <property type="component" value="Unassembled WGS sequence"/>
</dbReference>
<dbReference type="EMBL" id="SPIA01000001">
    <property type="protein sequence ID" value="TFH69124.1"/>
    <property type="molecule type" value="Genomic_DNA"/>
</dbReference>
<dbReference type="PANTHER" id="PTHR22893">
    <property type="entry name" value="NADH OXIDOREDUCTASE-RELATED"/>
    <property type="match status" value="1"/>
</dbReference>
<dbReference type="InterPro" id="IPR013785">
    <property type="entry name" value="Aldolase_TIM"/>
</dbReference>
<evidence type="ECO:0000259" key="1">
    <source>
        <dbReference type="Pfam" id="PF00724"/>
    </source>
</evidence>
<dbReference type="FunFam" id="3.20.20.70:FF:000262">
    <property type="entry name" value="NADH:flavin oxidoreductase"/>
    <property type="match status" value="1"/>
</dbReference>
<dbReference type="GO" id="GO:0016491">
    <property type="term" value="F:oxidoreductase activity"/>
    <property type="evidence" value="ECO:0007669"/>
    <property type="project" value="InterPro"/>
</dbReference>
<dbReference type="OrthoDB" id="8523426at2"/>
<dbReference type="PANTHER" id="PTHR22893:SF55">
    <property type="entry name" value="OXIDOREDUCTASE-RELATED"/>
    <property type="match status" value="1"/>
</dbReference>
<dbReference type="AlphaFoldDB" id="A0A4Y8UN65"/>
<dbReference type="InterPro" id="IPR001155">
    <property type="entry name" value="OxRdtase_FMN_N"/>
</dbReference>
<dbReference type="CDD" id="cd04747">
    <property type="entry name" value="OYE_like_5_FMN"/>
    <property type="match status" value="1"/>
</dbReference>
<gene>
    <name evidence="2" type="ORF">E3W66_04115</name>
</gene>